<comment type="similarity">
    <text evidence="1">Belongs to the BolA/IbaG family.</text>
</comment>
<evidence type="ECO:0000313" key="2">
    <source>
        <dbReference type="EMBL" id="PTQ61876.1"/>
    </source>
</evidence>
<dbReference type="AlphaFoldDB" id="A0A2T5GRB3"/>
<comment type="caution">
    <text evidence="2">The sequence shown here is derived from an EMBL/GenBank/DDBJ whole genome shotgun (WGS) entry which is preliminary data.</text>
</comment>
<dbReference type="PANTHER" id="PTHR46230">
    <property type="match status" value="1"/>
</dbReference>
<dbReference type="PANTHER" id="PTHR46230:SF7">
    <property type="entry name" value="BOLA-LIKE PROTEIN 1"/>
    <property type="match status" value="1"/>
</dbReference>
<sequence length="95" mass="10155">MTDLATGSVQDQITARLTTALSPTHLTVVNESGLHAGHMGDDGTGETHFRVEVETPTFEGLNRVARQRLVNQALAELLSTKIHALAIKARAPGEI</sequence>
<keyword evidence="3" id="KW-1185">Reference proteome</keyword>
<dbReference type="PIRSF" id="PIRSF003113">
    <property type="entry name" value="BolA"/>
    <property type="match status" value="1"/>
</dbReference>
<name>A0A2T5GRB3_9SPHN</name>
<protein>
    <submittedName>
        <fullName evidence="2">BolA protein</fullName>
    </submittedName>
</protein>
<dbReference type="Gene3D" id="3.30.300.90">
    <property type="entry name" value="BolA-like"/>
    <property type="match status" value="1"/>
</dbReference>
<dbReference type="Pfam" id="PF01722">
    <property type="entry name" value="BolA"/>
    <property type="match status" value="1"/>
</dbReference>
<dbReference type="SUPFAM" id="SSF82657">
    <property type="entry name" value="BolA-like"/>
    <property type="match status" value="1"/>
</dbReference>
<dbReference type="Proteomes" id="UP000244189">
    <property type="component" value="Unassembled WGS sequence"/>
</dbReference>
<reference evidence="2 3" key="1">
    <citation type="submission" date="2018-04" db="EMBL/GenBank/DDBJ databases">
        <title>Genomic Encyclopedia of Type Strains, Phase III (KMG-III): the genomes of soil and plant-associated and newly described type strains.</title>
        <authorList>
            <person name="Whitman W."/>
        </authorList>
    </citation>
    <scope>NUCLEOTIDE SEQUENCE [LARGE SCALE GENOMIC DNA]</scope>
    <source>
        <strain evidence="2 3">MA101b</strain>
    </source>
</reference>
<evidence type="ECO:0000313" key="3">
    <source>
        <dbReference type="Proteomes" id="UP000244189"/>
    </source>
</evidence>
<dbReference type="InterPro" id="IPR036065">
    <property type="entry name" value="BolA-like_sf"/>
</dbReference>
<accession>A0A2T5GRB3</accession>
<gene>
    <name evidence="2" type="ORF">C8J26_0144</name>
</gene>
<dbReference type="RefSeq" id="WP_107956341.1">
    <property type="nucleotide sequence ID" value="NZ_JASPFP010000001.1"/>
</dbReference>
<evidence type="ECO:0000256" key="1">
    <source>
        <dbReference type="RuleBase" id="RU003860"/>
    </source>
</evidence>
<dbReference type="EMBL" id="QAOG01000001">
    <property type="protein sequence ID" value="PTQ61876.1"/>
    <property type="molecule type" value="Genomic_DNA"/>
</dbReference>
<dbReference type="GO" id="GO:0016226">
    <property type="term" value="P:iron-sulfur cluster assembly"/>
    <property type="evidence" value="ECO:0007669"/>
    <property type="project" value="TreeGrafter"/>
</dbReference>
<dbReference type="InterPro" id="IPR002634">
    <property type="entry name" value="BolA"/>
</dbReference>
<organism evidence="2 3">
    <name type="scientific">Sphingomonas aurantiaca</name>
    <dbReference type="NCBI Taxonomy" id="185949"/>
    <lineage>
        <taxon>Bacteria</taxon>
        <taxon>Pseudomonadati</taxon>
        <taxon>Pseudomonadota</taxon>
        <taxon>Alphaproteobacteria</taxon>
        <taxon>Sphingomonadales</taxon>
        <taxon>Sphingomonadaceae</taxon>
        <taxon>Sphingomonas</taxon>
    </lineage>
</organism>
<proteinExistence type="inferred from homology"/>